<keyword evidence="6" id="KW-0808">Transferase</keyword>
<keyword evidence="10" id="KW-1133">Transmembrane helix</keyword>
<dbReference type="Gene3D" id="3.40.50.300">
    <property type="entry name" value="P-loop containing nucleotide triphosphate hydrolases"/>
    <property type="match status" value="1"/>
</dbReference>
<evidence type="ECO:0000256" key="3">
    <source>
        <dbReference type="ARBA" id="ARBA00005093"/>
    </source>
</evidence>
<dbReference type="GO" id="GO:0019213">
    <property type="term" value="F:deacetylase activity"/>
    <property type="evidence" value="ECO:0007669"/>
    <property type="project" value="TreeGrafter"/>
</dbReference>
<evidence type="ECO:0000256" key="2">
    <source>
        <dbReference type="ARBA" id="ARBA00004841"/>
    </source>
</evidence>
<dbReference type="InterPro" id="IPR027417">
    <property type="entry name" value="P-loop_NTPase"/>
</dbReference>
<dbReference type="GO" id="GO:0016787">
    <property type="term" value="F:hydrolase activity"/>
    <property type="evidence" value="ECO:0007669"/>
    <property type="project" value="UniProtKB-KW"/>
</dbReference>
<evidence type="ECO:0000256" key="9">
    <source>
        <dbReference type="ARBA" id="ARBA00022968"/>
    </source>
</evidence>
<dbReference type="GO" id="GO:0015016">
    <property type="term" value="F:heparan sulfate N-sulfotransferase activity"/>
    <property type="evidence" value="ECO:0007669"/>
    <property type="project" value="UniProtKB-EC"/>
</dbReference>
<comment type="caution">
    <text evidence="19">The sequence shown here is derived from an EMBL/GenBank/DDBJ whole genome shotgun (WGS) entry which is preliminary data.</text>
</comment>
<evidence type="ECO:0000256" key="5">
    <source>
        <dbReference type="ARBA" id="ARBA00012979"/>
    </source>
</evidence>
<evidence type="ECO:0000256" key="11">
    <source>
        <dbReference type="ARBA" id="ARBA00023034"/>
    </source>
</evidence>
<keyword evidence="12" id="KW-0472">Membrane</keyword>
<dbReference type="Pfam" id="PF12062">
    <property type="entry name" value="HSNSD-CE"/>
    <property type="match status" value="1"/>
</dbReference>
<evidence type="ECO:0000259" key="16">
    <source>
        <dbReference type="Pfam" id="PF00685"/>
    </source>
</evidence>
<evidence type="ECO:0000313" key="20">
    <source>
        <dbReference type="Proteomes" id="UP000749559"/>
    </source>
</evidence>
<evidence type="ECO:0000256" key="14">
    <source>
        <dbReference type="ARBA" id="ARBA00023180"/>
    </source>
</evidence>
<evidence type="ECO:0000256" key="8">
    <source>
        <dbReference type="ARBA" id="ARBA00022801"/>
    </source>
</evidence>
<dbReference type="PANTHER" id="PTHR10605">
    <property type="entry name" value="HEPARAN SULFATE SULFOTRANSFERASE"/>
    <property type="match status" value="1"/>
</dbReference>
<dbReference type="EC" id="2.8.2.8" evidence="5"/>
<evidence type="ECO:0000256" key="7">
    <source>
        <dbReference type="ARBA" id="ARBA00022692"/>
    </source>
</evidence>
<evidence type="ECO:0000259" key="18">
    <source>
        <dbReference type="Pfam" id="PF25119"/>
    </source>
</evidence>
<dbReference type="OrthoDB" id="8958249at2759"/>
<keyword evidence="14" id="KW-0325">Glycoprotein</keyword>
<dbReference type="Pfam" id="PF00685">
    <property type="entry name" value="Sulfotransfer_1"/>
    <property type="match status" value="1"/>
</dbReference>
<accession>A0A8J1Y678</accession>
<evidence type="ECO:0000256" key="4">
    <source>
        <dbReference type="ARBA" id="ARBA00010420"/>
    </source>
</evidence>
<dbReference type="GO" id="GO:0000139">
    <property type="term" value="C:Golgi membrane"/>
    <property type="evidence" value="ECO:0007669"/>
    <property type="project" value="UniProtKB-SubCell"/>
</dbReference>
<evidence type="ECO:0000256" key="1">
    <source>
        <dbReference type="ARBA" id="ARBA00004323"/>
    </source>
</evidence>
<dbReference type="Proteomes" id="UP000749559">
    <property type="component" value="Unassembled WGS sequence"/>
</dbReference>
<evidence type="ECO:0000256" key="10">
    <source>
        <dbReference type="ARBA" id="ARBA00022989"/>
    </source>
</evidence>
<feature type="domain" description="Heparan sulfate-N-deacetylase N-terminal" evidence="18">
    <location>
        <begin position="98"/>
        <end position="314"/>
    </location>
</feature>
<dbReference type="FunFam" id="3.40.50.300:FF:000176">
    <property type="entry name" value="bifunctional heparan sulfate N-deacetylase/N-sulfotransferase 1"/>
    <property type="match status" value="1"/>
</dbReference>
<dbReference type="AlphaFoldDB" id="A0A8J1Y678"/>
<evidence type="ECO:0000313" key="19">
    <source>
        <dbReference type="EMBL" id="CAH1793563.1"/>
    </source>
</evidence>
<dbReference type="PANTHER" id="PTHR10605:SF56">
    <property type="entry name" value="BIFUNCTIONAL HEPARAN SULFATE N-DEACETYLASE_N-SULFOTRANSFERASE"/>
    <property type="match status" value="1"/>
</dbReference>
<organism evidence="19 20">
    <name type="scientific">Owenia fusiformis</name>
    <name type="common">Polychaete worm</name>
    <dbReference type="NCBI Taxonomy" id="6347"/>
    <lineage>
        <taxon>Eukaryota</taxon>
        <taxon>Metazoa</taxon>
        <taxon>Spiralia</taxon>
        <taxon>Lophotrochozoa</taxon>
        <taxon>Annelida</taxon>
        <taxon>Polychaeta</taxon>
        <taxon>Sedentaria</taxon>
        <taxon>Canalipalpata</taxon>
        <taxon>Sabellida</taxon>
        <taxon>Oweniida</taxon>
        <taxon>Oweniidae</taxon>
        <taxon>Owenia</taxon>
    </lineage>
</organism>
<reference evidence="19" key="1">
    <citation type="submission" date="2022-03" db="EMBL/GenBank/DDBJ databases">
        <authorList>
            <person name="Martin C."/>
        </authorList>
    </citation>
    <scope>NUCLEOTIDE SEQUENCE</scope>
</reference>
<keyword evidence="15" id="KW-0511">Multifunctional enzyme</keyword>
<feature type="domain" description="Heparan sulphate-N-deacetylase deacetylase" evidence="17">
    <location>
        <begin position="431"/>
        <end position="563"/>
    </location>
</feature>
<name>A0A8J1Y678_OWEFU</name>
<comment type="similarity">
    <text evidence="4">Belongs to the sulfotransferase 1 family. NDST subfamily.</text>
</comment>
<evidence type="ECO:0000256" key="13">
    <source>
        <dbReference type="ARBA" id="ARBA00023157"/>
    </source>
</evidence>
<evidence type="ECO:0000256" key="15">
    <source>
        <dbReference type="ARBA" id="ARBA00023268"/>
    </source>
</evidence>
<keyword evidence="8" id="KW-0378">Hydrolase</keyword>
<keyword evidence="11" id="KW-0333">Golgi apparatus</keyword>
<dbReference type="UniPathway" id="UPA00862"/>
<dbReference type="UniPathway" id="UPA00756"/>
<comment type="pathway">
    <text evidence="2">Glycan metabolism; heparin biosynthesis.</text>
</comment>
<evidence type="ECO:0000259" key="17">
    <source>
        <dbReference type="Pfam" id="PF12062"/>
    </source>
</evidence>
<dbReference type="InterPro" id="IPR056793">
    <property type="entry name" value="HSNSD_N"/>
</dbReference>
<gene>
    <name evidence="19" type="ORF">OFUS_LOCUS18399</name>
</gene>
<keyword evidence="7" id="KW-0812">Transmembrane</keyword>
<evidence type="ECO:0000256" key="6">
    <source>
        <dbReference type="ARBA" id="ARBA00022679"/>
    </source>
</evidence>
<dbReference type="Pfam" id="PF25119">
    <property type="entry name" value="HSNSD_N"/>
    <property type="match status" value="1"/>
</dbReference>
<comment type="subcellular location">
    <subcellularLocation>
        <location evidence="1">Golgi apparatus membrane</location>
        <topology evidence="1">Single-pass type II membrane protein</topology>
    </subcellularLocation>
</comment>
<dbReference type="InterPro" id="IPR021930">
    <property type="entry name" value="Heparan_SO4_deacetylase_dom"/>
</dbReference>
<proteinExistence type="inferred from homology"/>
<protein>
    <recommendedName>
        <fullName evidence="5">[heparan sulfate]-glucosamine N-sulfotransferase</fullName>
        <ecNumber evidence="5">2.8.2.8</ecNumber>
    </recommendedName>
</protein>
<dbReference type="EMBL" id="CAIIXF020000009">
    <property type="protein sequence ID" value="CAH1793563.1"/>
    <property type="molecule type" value="Genomic_DNA"/>
</dbReference>
<dbReference type="InterPro" id="IPR000863">
    <property type="entry name" value="Sulfotransferase_dom"/>
</dbReference>
<sequence>MAKTTLLGGPQKEVTCFNRIRRIFYVRQGTIIKTLLFALICCIISLCCFSYYVSTTHFNTVARNPPEPTIKCRLHNTVHKSNINHTPHNHVSSASLRIDNKVLLLVETQYSKLGQSIIGILEANRIQYKMDIAGKSLPYLTHLDKGKFGVIIFERLKSYTSLDKWNRQLLDKYCREYNVGIIAFSGGEPDVPYVTEVQGFPLKLYNNLAVKDYELNPQSEILRVTRAGEILYGDIPGDDWTVFEPEHATYRPLAYAKTQTAKRFQNITDGYQEHAYTTVIHDTGKYDDINRVLFGNGFQCWVHILLFLDALSFLSHGKFSITLERNILIDIDDIFVGKVGTRMKPADVKALIDSQDRLRRSIPGFHFNLGFSGKYYHRGNDEEDAGDDMLLEYQDRFWWFPHMWGHTQPHKITNLTRLYQDMSINVNFAQDAFWWFGHMYSHEQAAKLNQTQLHREMTENVKFAKEKGIKAFTGYAVAPHHSGVYPVHEELYDAWKKVWGVKVTSTEEYPHLRPARYRRGFIHRGIKVLPRQTCGLFTHTIFIDKYPGGRSRLENSIRGGELFQTLLFNPFSVFMTHLSNYGNDRLALYTFESAVKFTQCWTNLDLQSLPPMQFANKYFEMFPEDEDPIWQNPCDDERHLAIWSKNKTCNRLPRFLVIGPQKTGTTALYTFLAMHPAILSNYQSKTTFEEVQFFNGNNYYKGLDWYMEFFPLPPNTTSNFLFEKSANYFDSELAPMRAYALLPQAKLICIIIHPAKRAYSWYQHMRAHGDQTAMTYTFYEVVTAGQDAPRNLQELRERCLKPGLYSTHLERWLEFYKPKQLMILDGEALKGDPVSLMSKVEKFIHIEPRFDYNQSLRYNPKKGFYCQLVQGDRTKCLGRSKGRVYPPMELKAEKFLKLFYRRHLVALSKLLLRLGTTPIPDWLQEELSEFL</sequence>
<evidence type="ECO:0000256" key="12">
    <source>
        <dbReference type="ARBA" id="ARBA00023136"/>
    </source>
</evidence>
<feature type="domain" description="Sulfotransferase" evidence="16">
    <location>
        <begin position="653"/>
        <end position="881"/>
    </location>
</feature>
<keyword evidence="9" id="KW-0735">Signal-anchor</keyword>
<dbReference type="InterPro" id="IPR037359">
    <property type="entry name" value="NST/OST"/>
</dbReference>
<comment type="pathway">
    <text evidence="3">Glycan metabolism; heparan sulfate biosynthesis.</text>
</comment>
<keyword evidence="20" id="KW-1185">Reference proteome</keyword>
<dbReference type="SUPFAM" id="SSF52540">
    <property type="entry name" value="P-loop containing nucleoside triphosphate hydrolases"/>
    <property type="match status" value="1"/>
</dbReference>
<dbReference type="GO" id="GO:0030210">
    <property type="term" value="P:heparin proteoglycan biosynthetic process"/>
    <property type="evidence" value="ECO:0007669"/>
    <property type="project" value="UniProtKB-UniPathway"/>
</dbReference>
<dbReference type="GO" id="GO:0015012">
    <property type="term" value="P:heparan sulfate proteoglycan biosynthetic process"/>
    <property type="evidence" value="ECO:0007669"/>
    <property type="project" value="UniProtKB-UniPathway"/>
</dbReference>
<keyword evidence="13" id="KW-1015">Disulfide bond</keyword>